<organism evidence="1 2">
    <name type="scientific">Cyclocybe aegerita</name>
    <name type="common">Black poplar mushroom</name>
    <name type="synonym">Agrocybe aegerita</name>
    <dbReference type="NCBI Taxonomy" id="1973307"/>
    <lineage>
        <taxon>Eukaryota</taxon>
        <taxon>Fungi</taxon>
        <taxon>Dikarya</taxon>
        <taxon>Basidiomycota</taxon>
        <taxon>Agaricomycotina</taxon>
        <taxon>Agaricomycetes</taxon>
        <taxon>Agaricomycetidae</taxon>
        <taxon>Agaricales</taxon>
        <taxon>Agaricineae</taxon>
        <taxon>Bolbitiaceae</taxon>
        <taxon>Cyclocybe</taxon>
    </lineage>
</organism>
<keyword evidence="2" id="KW-1185">Reference proteome</keyword>
<dbReference type="AlphaFoldDB" id="A0A8S0VTR1"/>
<dbReference type="EMBL" id="CACVBS010000072">
    <property type="protein sequence ID" value="CAA7268929.1"/>
    <property type="molecule type" value="Genomic_DNA"/>
</dbReference>
<comment type="caution">
    <text evidence="1">The sequence shown here is derived from an EMBL/GenBank/DDBJ whole genome shotgun (WGS) entry which is preliminary data.</text>
</comment>
<accession>A0A8S0VTR1</accession>
<protein>
    <submittedName>
        <fullName evidence="1">Uncharacterized protein</fullName>
    </submittedName>
</protein>
<evidence type="ECO:0000313" key="1">
    <source>
        <dbReference type="EMBL" id="CAA7268929.1"/>
    </source>
</evidence>
<sequence>MPAACFGLFNLDRTPRTRQPPGATSTSLDHISSVLDLLRPHLQPAHDLLNPSRTRSFIRWSRILSTFPSRWIHATACERTWKRGEKGKVDQYTLLHPFCSCRPPLPVGDSLSSYFLSPSRSSFSQTPYIPRALTSQLLADQVLALQ</sequence>
<evidence type="ECO:0000313" key="2">
    <source>
        <dbReference type="Proteomes" id="UP000467700"/>
    </source>
</evidence>
<reference evidence="1 2" key="1">
    <citation type="submission" date="2020-01" db="EMBL/GenBank/DDBJ databases">
        <authorList>
            <person name="Gupta K D."/>
        </authorList>
    </citation>
    <scope>NUCLEOTIDE SEQUENCE [LARGE SCALE GENOMIC DNA]</scope>
</reference>
<proteinExistence type="predicted"/>
<gene>
    <name evidence="1" type="ORF">AAE3_LOCUS11195</name>
</gene>
<name>A0A8S0VTR1_CYCAE</name>
<dbReference type="Proteomes" id="UP000467700">
    <property type="component" value="Unassembled WGS sequence"/>
</dbReference>